<evidence type="ECO:0000313" key="3">
    <source>
        <dbReference type="Proteomes" id="UP000091820"/>
    </source>
</evidence>
<dbReference type="EnsemblMetazoa" id="GBRI005232-RA">
    <property type="protein sequence ID" value="GBRI005232-PA"/>
    <property type="gene ID" value="GBRI005232"/>
</dbReference>
<proteinExistence type="predicted"/>
<name>A0A1A9W3N7_9MUSC</name>
<organism evidence="2 3">
    <name type="scientific">Glossina brevipalpis</name>
    <dbReference type="NCBI Taxonomy" id="37001"/>
    <lineage>
        <taxon>Eukaryota</taxon>
        <taxon>Metazoa</taxon>
        <taxon>Ecdysozoa</taxon>
        <taxon>Arthropoda</taxon>
        <taxon>Hexapoda</taxon>
        <taxon>Insecta</taxon>
        <taxon>Pterygota</taxon>
        <taxon>Neoptera</taxon>
        <taxon>Endopterygota</taxon>
        <taxon>Diptera</taxon>
        <taxon>Brachycera</taxon>
        <taxon>Muscomorpha</taxon>
        <taxon>Hippoboscoidea</taxon>
        <taxon>Glossinidae</taxon>
        <taxon>Glossina</taxon>
    </lineage>
</organism>
<keyword evidence="3" id="KW-1185">Reference proteome</keyword>
<evidence type="ECO:0000256" key="1">
    <source>
        <dbReference type="SAM" id="MobiDB-lite"/>
    </source>
</evidence>
<feature type="region of interest" description="Disordered" evidence="1">
    <location>
        <begin position="235"/>
        <end position="255"/>
    </location>
</feature>
<sequence length="290" mass="30810">MPTLEGGNTSTGISVCAEQSNTKSRVSSPKLNSNNAHDSSSINNLETRYLDSAVAVDNSEHFHNANDCSNNGQNIMAATTTVISTSLASFNGNSNINNNGNPNTITTITTSTNNSITCNSNHKSNCKTITNNSGNVCHTNINEMNNFTKIAVSSPKMTSKSEHITDSSNITINTTQIFVNNDDNVVNTMPTSAFIKPQQQQQQQLEQSLYTSREDVTSLAGSSSLNSQVSLNVNHNASNNSNNNNQNATMVSTSNASSQTNAIAAANNNNLSGILKGSKAIMPVKSLIEK</sequence>
<dbReference type="Proteomes" id="UP000091820">
    <property type="component" value="Unassembled WGS sequence"/>
</dbReference>
<accession>A0A1A9W3N7</accession>
<reference evidence="3" key="1">
    <citation type="submission" date="2014-03" db="EMBL/GenBank/DDBJ databases">
        <authorList>
            <person name="Aksoy S."/>
            <person name="Warren W."/>
            <person name="Wilson R.K."/>
        </authorList>
    </citation>
    <scope>NUCLEOTIDE SEQUENCE [LARGE SCALE GENOMIC DNA]</scope>
    <source>
        <strain evidence="3">IAEA</strain>
    </source>
</reference>
<evidence type="ECO:0000313" key="2">
    <source>
        <dbReference type="EnsemblMetazoa" id="GBRI005232-PA"/>
    </source>
</evidence>
<feature type="region of interest" description="Disordered" evidence="1">
    <location>
        <begin position="1"/>
        <end position="43"/>
    </location>
</feature>
<dbReference type="AlphaFoldDB" id="A0A1A9W3N7"/>
<dbReference type="VEuPathDB" id="VectorBase:GBRI005232"/>
<reference evidence="2" key="2">
    <citation type="submission" date="2020-05" db="UniProtKB">
        <authorList>
            <consortium name="EnsemblMetazoa"/>
        </authorList>
    </citation>
    <scope>IDENTIFICATION</scope>
    <source>
        <strain evidence="2">IAEA</strain>
    </source>
</reference>
<protein>
    <submittedName>
        <fullName evidence="2">Uncharacterized protein</fullName>
    </submittedName>
</protein>